<dbReference type="EMBL" id="CP002542">
    <property type="protein sequence ID" value="AEA43567.1"/>
    <property type="molecule type" value="Genomic_DNA"/>
</dbReference>
<protein>
    <recommendedName>
        <fullName evidence="4">Lipoprotein</fullName>
    </recommendedName>
</protein>
<reference evidence="2 3" key="1">
    <citation type="journal article" date="2011" name="Stand. Genomic Sci.">
        <title>Complete genome sequence of the gliding freshwater bacterium Fluviicola taffensis type strain (RW262).</title>
        <authorList>
            <person name="Woyke T."/>
            <person name="Chertkov O."/>
            <person name="Lapidus A."/>
            <person name="Nolan M."/>
            <person name="Lucas S."/>
            <person name="Del Rio T.G."/>
            <person name="Tice H."/>
            <person name="Cheng J.F."/>
            <person name="Tapia R."/>
            <person name="Han C."/>
            <person name="Goodwin L."/>
            <person name="Pitluck S."/>
            <person name="Liolios K."/>
            <person name="Pagani I."/>
            <person name="Ivanova N."/>
            <person name="Huntemann M."/>
            <person name="Mavromatis K."/>
            <person name="Mikhailova N."/>
            <person name="Pati A."/>
            <person name="Chen A."/>
            <person name="Palaniappan K."/>
            <person name="Land M."/>
            <person name="Hauser L."/>
            <person name="Brambilla E.M."/>
            <person name="Rohde M."/>
            <person name="Mwirichia R."/>
            <person name="Sikorski J."/>
            <person name="Tindall B.J."/>
            <person name="Goker M."/>
            <person name="Bristow J."/>
            <person name="Eisen J.A."/>
            <person name="Markowitz V."/>
            <person name="Hugenholtz P."/>
            <person name="Klenk H.P."/>
            <person name="Kyrpides N.C."/>
        </authorList>
    </citation>
    <scope>NUCLEOTIDE SEQUENCE [LARGE SCALE GENOMIC DNA]</scope>
    <source>
        <strain evidence="3">DSM 16823 / RW262 / RW262</strain>
    </source>
</reference>
<evidence type="ECO:0000256" key="1">
    <source>
        <dbReference type="SAM" id="SignalP"/>
    </source>
</evidence>
<evidence type="ECO:0000313" key="2">
    <source>
        <dbReference type="EMBL" id="AEA43567.1"/>
    </source>
</evidence>
<dbReference type="HOGENOM" id="CLU_1523002_0_0_10"/>
<dbReference type="KEGG" id="fte:Fluta_1575"/>
<accession>F2IF93</accession>
<name>F2IF93_FLUTR</name>
<keyword evidence="1" id="KW-0732">Signal</keyword>
<feature type="chain" id="PRO_5003279819" description="Lipoprotein" evidence="1">
    <location>
        <begin position="21"/>
        <end position="176"/>
    </location>
</feature>
<dbReference type="Proteomes" id="UP000007463">
    <property type="component" value="Chromosome"/>
</dbReference>
<keyword evidence="3" id="KW-1185">Reference proteome</keyword>
<dbReference type="PROSITE" id="PS51257">
    <property type="entry name" value="PROKAR_LIPOPROTEIN"/>
    <property type="match status" value="1"/>
</dbReference>
<dbReference type="RefSeq" id="WP_013686338.1">
    <property type="nucleotide sequence ID" value="NC_015321.1"/>
</dbReference>
<dbReference type="AlphaFoldDB" id="F2IF93"/>
<dbReference type="OrthoDB" id="1492288at2"/>
<feature type="signal peptide" evidence="1">
    <location>
        <begin position="1"/>
        <end position="20"/>
    </location>
</feature>
<reference evidence="3" key="2">
    <citation type="submission" date="2011-02" db="EMBL/GenBank/DDBJ databases">
        <title>The complete genome of Fluviicola taffensis DSM 16823.</title>
        <authorList>
            <consortium name="US DOE Joint Genome Institute (JGI-PGF)"/>
            <person name="Lucas S."/>
            <person name="Copeland A."/>
            <person name="Lapidus A."/>
            <person name="Bruce D."/>
            <person name="Goodwin L."/>
            <person name="Pitluck S."/>
            <person name="Kyrpides N."/>
            <person name="Mavromatis K."/>
            <person name="Ivanova N."/>
            <person name="Mikhailova N."/>
            <person name="Pagani I."/>
            <person name="Chertkov O."/>
            <person name="Detter J.C."/>
            <person name="Han C."/>
            <person name="Tapia R."/>
            <person name="Land M."/>
            <person name="Hauser L."/>
            <person name="Markowitz V."/>
            <person name="Cheng J.-F."/>
            <person name="Hugenholtz P."/>
            <person name="Woyke T."/>
            <person name="Wu D."/>
            <person name="Tindall B."/>
            <person name="Pomrenke H.G."/>
            <person name="Brambilla E."/>
            <person name="Klenk H.-P."/>
            <person name="Eisen J.A."/>
        </authorList>
    </citation>
    <scope>NUCLEOTIDE SEQUENCE [LARGE SCALE GENOMIC DNA]</scope>
    <source>
        <strain evidence="3">DSM 16823 / RW262 / RW262</strain>
    </source>
</reference>
<sequence length="176" mass="19593" precursor="true">MKRIFAFAVLTFLVASCAQKIPYTDQVKQDFDLTPENMTKVQFYTSSNIILEKNQSSGNQGTGTSGELVVNSSKTQNRVIIPTNTRGIFEKIGPNNEVIVRFEIGSGKVIKFATRVTQTSGKYYLVADWKNNGGTMEYGNETYTISSGGSSAFLQVRIKKLQKTKRKDRVVKGMKV</sequence>
<evidence type="ECO:0000313" key="3">
    <source>
        <dbReference type="Proteomes" id="UP000007463"/>
    </source>
</evidence>
<gene>
    <name evidence="2" type="ordered locus">Fluta_1575</name>
</gene>
<dbReference type="STRING" id="755732.Fluta_1575"/>
<proteinExistence type="predicted"/>
<organism evidence="2 3">
    <name type="scientific">Fluviicola taffensis (strain DSM 16823 / NCIMB 13979 / RW262)</name>
    <dbReference type="NCBI Taxonomy" id="755732"/>
    <lineage>
        <taxon>Bacteria</taxon>
        <taxon>Pseudomonadati</taxon>
        <taxon>Bacteroidota</taxon>
        <taxon>Flavobacteriia</taxon>
        <taxon>Flavobacteriales</taxon>
        <taxon>Crocinitomicaceae</taxon>
        <taxon>Fluviicola</taxon>
    </lineage>
</organism>
<evidence type="ECO:0008006" key="4">
    <source>
        <dbReference type="Google" id="ProtNLM"/>
    </source>
</evidence>